<evidence type="ECO:0000313" key="1">
    <source>
        <dbReference type="EMBL" id="EOP36206.1"/>
    </source>
</evidence>
<name>R8MPR9_BACCX</name>
<comment type="caution">
    <text evidence="1">The sequence shown here is derived from an EMBL/GenBank/DDBJ whole genome shotgun (WGS) entry which is preliminary data.</text>
</comment>
<dbReference type="AlphaFoldDB" id="R8MPR9"/>
<dbReference type="PATRIC" id="fig|1053236.3.peg.4389"/>
<dbReference type="RefSeq" id="WP_016120718.1">
    <property type="nucleotide sequence ID" value="NZ_KB976677.1"/>
</dbReference>
<protein>
    <recommendedName>
        <fullName evidence="3">DUF3954 domain-containing protein</fullName>
    </recommendedName>
</protein>
<dbReference type="Pfam" id="PF13128">
    <property type="entry name" value="DUF3954"/>
    <property type="match status" value="1"/>
</dbReference>
<organism evidence="1 2">
    <name type="scientific">Bacillus cereus (strain VD146)</name>
    <dbReference type="NCBI Taxonomy" id="1053236"/>
    <lineage>
        <taxon>Bacteria</taxon>
        <taxon>Bacillati</taxon>
        <taxon>Bacillota</taxon>
        <taxon>Bacilli</taxon>
        <taxon>Bacillales</taxon>
        <taxon>Bacillaceae</taxon>
        <taxon>Bacillus</taxon>
        <taxon>Bacillus cereus group</taxon>
    </lineage>
</organism>
<dbReference type="Proteomes" id="UP000014020">
    <property type="component" value="Unassembled WGS sequence"/>
</dbReference>
<gene>
    <name evidence="1" type="ORF">IK1_02953</name>
</gene>
<reference evidence="2" key="1">
    <citation type="submission" date="2012-12" db="EMBL/GenBank/DDBJ databases">
        <title>The genome sequence of Bacillus cereus VD146.</title>
        <authorList>
            <consortium name="The Broad Institute Genome Sequencing Platform"/>
            <consortium name="The Broad Institute Genome Sequencing Center for Infectious Disease"/>
            <person name="Feldgarden M."/>
            <person name="Van der Auwera G.A."/>
            <person name="Mahillon J."/>
            <person name="Duprez V."/>
            <person name="Timmery S."/>
            <person name="Mattelet C."/>
            <person name="Dierick K."/>
            <person name="Sun M."/>
            <person name="Yu Z."/>
            <person name="Zhu L."/>
            <person name="Hu X."/>
            <person name="Shank E.B."/>
            <person name="Swiecicka I."/>
            <person name="Hansen B.M."/>
            <person name="Andrup L."/>
            <person name="Walker B."/>
            <person name="Young S.K."/>
            <person name="Zeng Q."/>
            <person name="Gargeya S."/>
            <person name="Fitzgerald M."/>
            <person name="Haas B."/>
            <person name="Abouelleil A."/>
            <person name="Alvarado L."/>
            <person name="Arachchi H.M."/>
            <person name="Berlin A.M."/>
            <person name="Chapman S.B."/>
            <person name="Dewar J."/>
            <person name="Goldberg J."/>
            <person name="Griggs A."/>
            <person name="Gujja S."/>
            <person name="Hansen M."/>
            <person name="Howarth C."/>
            <person name="Imamovic A."/>
            <person name="Larimer J."/>
            <person name="McCowan C."/>
            <person name="Murphy C."/>
            <person name="Neiman D."/>
            <person name="Pearson M."/>
            <person name="Priest M."/>
            <person name="Roberts A."/>
            <person name="Saif S."/>
            <person name="Shea T."/>
            <person name="Sisk P."/>
            <person name="Sykes S."/>
            <person name="Wortman J."/>
            <person name="Nusbaum C."/>
            <person name="Birren B."/>
        </authorList>
    </citation>
    <scope>NUCLEOTIDE SEQUENCE [LARGE SCALE GENOMIC DNA]</scope>
    <source>
        <strain evidence="2">VD146</strain>
    </source>
</reference>
<accession>R8MPR9</accession>
<evidence type="ECO:0008006" key="3">
    <source>
        <dbReference type="Google" id="ProtNLM"/>
    </source>
</evidence>
<proteinExistence type="predicted"/>
<dbReference type="EMBL" id="AHFE01000054">
    <property type="protein sequence ID" value="EOP36206.1"/>
    <property type="molecule type" value="Genomic_DNA"/>
</dbReference>
<dbReference type="HOGENOM" id="CLU_203665_1_0_9"/>
<evidence type="ECO:0000313" key="2">
    <source>
        <dbReference type="Proteomes" id="UP000014020"/>
    </source>
</evidence>
<sequence length="63" mass="7309">MAIIKEDIAEMRVEISLNQNMIYVVKDGRIHSIEPPTSGHGEQSFIYRNGKVTRMDERESQLF</sequence>
<dbReference type="InterPro" id="IPR025017">
    <property type="entry name" value="DUF3954"/>
</dbReference>